<protein>
    <submittedName>
        <fullName evidence="1">Uncharacterized protein</fullName>
    </submittedName>
</protein>
<reference evidence="1" key="1">
    <citation type="submission" date="2019-06" db="EMBL/GenBank/DDBJ databases">
        <authorList>
            <person name="Murdoch R.W."/>
            <person name="Fathepure B."/>
        </authorList>
    </citation>
    <scope>NUCLEOTIDE SEQUENCE</scope>
</reference>
<proteinExistence type="predicted"/>
<dbReference type="EMBL" id="MN079339">
    <property type="protein sequence ID" value="QEA07725.1"/>
    <property type="molecule type" value="Genomic_DNA"/>
</dbReference>
<evidence type="ECO:0000313" key="1">
    <source>
        <dbReference type="EMBL" id="QEA07725.1"/>
    </source>
</evidence>
<organism evidence="1">
    <name type="scientific">uncultured organism</name>
    <dbReference type="NCBI Taxonomy" id="155900"/>
    <lineage>
        <taxon>unclassified sequences</taxon>
        <taxon>environmental samples</taxon>
    </lineage>
</organism>
<gene>
    <name evidence="1" type="ORF">KBTEX_04086</name>
</gene>
<sequence length="60" mass="6050">MAVVRKAAPARMNTIMHEVRVAPISPSRKLASDSPPVIAESTSAPATPMAAASVGVAIPA</sequence>
<dbReference type="AlphaFoldDB" id="A0A5B8RKI0"/>
<name>A0A5B8RKI0_9ZZZZ</name>
<accession>A0A5B8RKI0</accession>